<feature type="compositionally biased region" description="Polar residues" evidence="1">
    <location>
        <begin position="49"/>
        <end position="61"/>
    </location>
</feature>
<evidence type="ECO:0000313" key="3">
    <source>
        <dbReference type="Proteomes" id="UP000233100"/>
    </source>
</evidence>
<sequence>MRGLAPGPAAAEGMPGPLELPARPRPVLAMPQLLPPVRQGSGPAARHAQTPTPVGSCTAEASPTGAAPCSAATGPIDHSRAEKCRRLTRNCRAAPPVAPMPHPLGEASWAPETGGDLENFFV</sequence>
<evidence type="ECO:0000256" key="1">
    <source>
        <dbReference type="SAM" id="MobiDB-lite"/>
    </source>
</evidence>
<evidence type="ECO:0000313" key="2">
    <source>
        <dbReference type="Ensembl" id="ENSMFAP00000055051.1"/>
    </source>
</evidence>
<feature type="compositionally biased region" description="Low complexity" evidence="1">
    <location>
        <begin position="1"/>
        <end position="19"/>
    </location>
</feature>
<organism evidence="2 3">
    <name type="scientific">Macaca fascicularis</name>
    <name type="common">Crab-eating macaque</name>
    <name type="synonym">Cynomolgus monkey</name>
    <dbReference type="NCBI Taxonomy" id="9541"/>
    <lineage>
        <taxon>Eukaryota</taxon>
        <taxon>Metazoa</taxon>
        <taxon>Chordata</taxon>
        <taxon>Craniata</taxon>
        <taxon>Vertebrata</taxon>
        <taxon>Euteleostomi</taxon>
        <taxon>Mammalia</taxon>
        <taxon>Eutheria</taxon>
        <taxon>Euarchontoglires</taxon>
        <taxon>Primates</taxon>
        <taxon>Haplorrhini</taxon>
        <taxon>Catarrhini</taxon>
        <taxon>Cercopithecidae</taxon>
        <taxon>Cercopithecinae</taxon>
        <taxon>Macaca</taxon>
    </lineage>
</organism>
<reference evidence="2" key="3">
    <citation type="submission" date="2025-09" db="UniProtKB">
        <authorList>
            <consortium name="Ensembl"/>
        </authorList>
    </citation>
    <scope>IDENTIFICATION</scope>
</reference>
<reference evidence="2 3" key="1">
    <citation type="submission" date="2013-03" db="EMBL/GenBank/DDBJ databases">
        <authorList>
            <person name="Warren W."/>
            <person name="Wilson R.K."/>
        </authorList>
    </citation>
    <scope>NUCLEOTIDE SEQUENCE</scope>
</reference>
<keyword evidence="3" id="KW-1185">Reference proteome</keyword>
<feature type="region of interest" description="Disordered" evidence="1">
    <location>
        <begin position="1"/>
        <end position="76"/>
    </location>
</feature>
<accession>A0A7N9CWV1</accession>
<feature type="region of interest" description="Disordered" evidence="1">
    <location>
        <begin position="93"/>
        <end position="113"/>
    </location>
</feature>
<reference evidence="2" key="2">
    <citation type="submission" date="2025-08" db="UniProtKB">
        <authorList>
            <consortium name="Ensembl"/>
        </authorList>
    </citation>
    <scope>IDENTIFICATION</scope>
</reference>
<dbReference type="Ensembl" id="ENSMFAT00000101509.1">
    <property type="protein sequence ID" value="ENSMFAP00000055051.1"/>
    <property type="gene ID" value="ENSMFAG00000055577.1"/>
</dbReference>
<proteinExistence type="predicted"/>
<dbReference type="GeneTree" id="ENSGT01030000240313"/>
<dbReference type="Proteomes" id="UP000233100">
    <property type="component" value="Chromosome 2"/>
</dbReference>
<protein>
    <submittedName>
        <fullName evidence="2">Uncharacterized protein</fullName>
    </submittedName>
</protein>
<name>A0A7N9CWV1_MACFA</name>
<dbReference type="AlphaFoldDB" id="A0A7N9CWV1"/>